<feature type="binding site" evidence="12">
    <location>
        <position position="110"/>
    </location>
    <ligand>
        <name>pyridoxal 5'-phosphate</name>
        <dbReference type="ChEBI" id="CHEBI:597326"/>
    </ligand>
</feature>
<keyword evidence="7 12" id="KW-0663">Pyridoxal phosphate</keyword>
<feature type="modified residue" description="N6-(pyridoxal phosphate)lysine" evidence="12">
    <location>
        <position position="204"/>
    </location>
</feature>
<sequence>MNASVSDAVQRVFNFSAGPAVLPLPVLEQIQRDMLALPGVGSSILEISHRSPTFIDIANDAKARITSLLNVPETHEILFLQGGSRLQFSMIPMNLLLEGKPADYVLTGSWGKNAKKEAVKEGKVQVAWDGADCSYNRLPKQSELKLDPNASFVHLTSNETIEGVQFLHEIEAGDVPVVVDCSSDIFCRPLPVERYGLIYACAQKNAGPAGVTMVIIRKDLLQRGDAELPGYLLYRNHAEADSMWNTPPTFAIYVMGLVAKWLQEEIGGLAKMESLNREKSSLLYDVIDNNSDFYVGHADADSRSLMNVTFRLPSADIEKKFFAAAEELNLTNLKGHRSVGGVRASVYNAMPLAGVRALADFMQQFADDNK</sequence>
<gene>
    <name evidence="12" type="primary">serC</name>
    <name evidence="15" type="ORF">DSM3645_20222</name>
</gene>
<dbReference type="InterPro" id="IPR015421">
    <property type="entry name" value="PyrdxlP-dep_Trfase_major"/>
</dbReference>
<dbReference type="InterPro" id="IPR015424">
    <property type="entry name" value="PyrdxlP-dep_Trfase"/>
</dbReference>
<dbReference type="RefSeq" id="WP_002651950.1">
    <property type="nucleotide sequence ID" value="NZ_CH672376.1"/>
</dbReference>
<dbReference type="AlphaFoldDB" id="A4A2Q5"/>
<comment type="catalytic activity">
    <reaction evidence="11 12 13">
        <text>O-phospho-L-serine + 2-oxoglutarate = 3-phosphooxypyruvate + L-glutamate</text>
        <dbReference type="Rhea" id="RHEA:14329"/>
        <dbReference type="ChEBI" id="CHEBI:16810"/>
        <dbReference type="ChEBI" id="CHEBI:18110"/>
        <dbReference type="ChEBI" id="CHEBI:29985"/>
        <dbReference type="ChEBI" id="CHEBI:57524"/>
        <dbReference type="EC" id="2.6.1.52"/>
    </reaction>
</comment>
<proteinExistence type="inferred from homology"/>
<accession>A4A2Q5</accession>
<feature type="domain" description="Aminotransferase class V" evidence="14">
    <location>
        <begin position="12"/>
        <end position="358"/>
    </location>
</feature>
<dbReference type="STRING" id="314230.DSM3645_20222"/>
<comment type="subcellular location">
    <subcellularLocation>
        <location evidence="12">Cytoplasm</location>
    </subcellularLocation>
</comment>
<comment type="pathway">
    <text evidence="2 12 13">Amino-acid biosynthesis; L-serine biosynthesis; L-serine from 3-phospho-D-glycerate: step 2/3.</text>
</comment>
<dbReference type="Proteomes" id="UP000004358">
    <property type="component" value="Unassembled WGS sequence"/>
</dbReference>
<comment type="function">
    <text evidence="12">Catalyzes the reversible conversion of 3-phosphohydroxypyruvate to phosphoserine and of 3-hydroxy-2-oxo-4-phosphonooxybutanoate to phosphohydroxythreonine.</text>
</comment>
<dbReference type="Pfam" id="PF00266">
    <property type="entry name" value="Aminotran_5"/>
    <property type="match status" value="1"/>
</dbReference>
<evidence type="ECO:0000256" key="3">
    <source>
        <dbReference type="ARBA" id="ARBA00006904"/>
    </source>
</evidence>
<protein>
    <recommendedName>
        <fullName evidence="12">Phosphoserine aminotransferase</fullName>
        <ecNumber evidence="12">2.6.1.52</ecNumber>
    </recommendedName>
    <alternativeName>
        <fullName evidence="12">Phosphohydroxythreonine aminotransferase</fullName>
        <shortName evidence="12">PSAT</shortName>
    </alternativeName>
</protein>
<evidence type="ECO:0000256" key="11">
    <source>
        <dbReference type="ARBA" id="ARBA00049007"/>
    </source>
</evidence>
<organism evidence="15 16">
    <name type="scientific">Blastopirellula marina DSM 3645</name>
    <dbReference type="NCBI Taxonomy" id="314230"/>
    <lineage>
        <taxon>Bacteria</taxon>
        <taxon>Pseudomonadati</taxon>
        <taxon>Planctomycetota</taxon>
        <taxon>Planctomycetia</taxon>
        <taxon>Pirellulales</taxon>
        <taxon>Pirellulaceae</taxon>
        <taxon>Blastopirellula</taxon>
    </lineage>
</organism>
<dbReference type="GO" id="GO:0004648">
    <property type="term" value="F:O-phospho-L-serine:2-oxoglutarate aminotransferase activity"/>
    <property type="evidence" value="ECO:0007669"/>
    <property type="project" value="UniProtKB-UniRule"/>
</dbReference>
<dbReference type="GO" id="GO:0005737">
    <property type="term" value="C:cytoplasm"/>
    <property type="evidence" value="ECO:0007669"/>
    <property type="project" value="UniProtKB-SubCell"/>
</dbReference>
<keyword evidence="9 12" id="KW-0718">Serine biosynthesis</keyword>
<keyword evidence="5 12" id="KW-0028">Amino-acid biosynthesis</keyword>
<dbReference type="HOGENOM" id="CLU_034866_0_2_0"/>
<comment type="similarity">
    <text evidence="3 12">Belongs to the class-V pyridoxal-phosphate-dependent aminotransferase family. SerC subfamily.</text>
</comment>
<dbReference type="InterPro" id="IPR020578">
    <property type="entry name" value="Aminotrans_V_PyrdxlP_BS"/>
</dbReference>
<dbReference type="Gene3D" id="3.90.1150.10">
    <property type="entry name" value="Aspartate Aminotransferase, domain 1"/>
    <property type="match status" value="1"/>
</dbReference>
<evidence type="ECO:0000256" key="13">
    <source>
        <dbReference type="RuleBase" id="RU004505"/>
    </source>
</evidence>
<evidence type="ECO:0000256" key="4">
    <source>
        <dbReference type="ARBA" id="ARBA00022576"/>
    </source>
</evidence>
<dbReference type="GO" id="GO:0008615">
    <property type="term" value="P:pyridoxine biosynthetic process"/>
    <property type="evidence" value="ECO:0007669"/>
    <property type="project" value="UniProtKB-UniRule"/>
</dbReference>
<dbReference type="NCBIfam" id="TIGR01364">
    <property type="entry name" value="serC_1"/>
    <property type="match status" value="1"/>
</dbReference>
<evidence type="ECO:0000313" key="15">
    <source>
        <dbReference type="EMBL" id="EAQ76943.1"/>
    </source>
</evidence>
<dbReference type="OrthoDB" id="9809412at2"/>
<dbReference type="SUPFAM" id="SSF53383">
    <property type="entry name" value="PLP-dependent transferases"/>
    <property type="match status" value="1"/>
</dbReference>
<evidence type="ECO:0000256" key="8">
    <source>
        <dbReference type="ARBA" id="ARBA00023096"/>
    </source>
</evidence>
<evidence type="ECO:0000256" key="12">
    <source>
        <dbReference type="HAMAP-Rule" id="MF_00160"/>
    </source>
</evidence>
<dbReference type="eggNOG" id="COG1932">
    <property type="taxonomic scope" value="Bacteria"/>
</dbReference>
<comment type="subunit">
    <text evidence="12">Homodimer.</text>
</comment>
<dbReference type="InterPro" id="IPR022278">
    <property type="entry name" value="Pser_aminoTfrase"/>
</dbReference>
<keyword evidence="12" id="KW-0963">Cytoplasm</keyword>
<dbReference type="InterPro" id="IPR000192">
    <property type="entry name" value="Aminotrans_V_dom"/>
</dbReference>
<dbReference type="PANTHER" id="PTHR43247">
    <property type="entry name" value="PHOSPHOSERINE AMINOTRANSFERASE"/>
    <property type="match status" value="1"/>
</dbReference>
<feature type="binding site" evidence="12">
    <location>
        <position position="180"/>
    </location>
    <ligand>
        <name>pyridoxal 5'-phosphate</name>
        <dbReference type="ChEBI" id="CHEBI:597326"/>
    </ligand>
</feature>
<evidence type="ECO:0000256" key="9">
    <source>
        <dbReference type="ARBA" id="ARBA00023299"/>
    </source>
</evidence>
<feature type="binding site" evidence="12">
    <location>
        <begin position="245"/>
        <end position="246"/>
    </location>
    <ligand>
        <name>pyridoxal 5'-phosphate</name>
        <dbReference type="ChEBI" id="CHEBI:597326"/>
    </ligand>
</feature>
<dbReference type="FunFam" id="3.90.1150.10:FF:000006">
    <property type="entry name" value="Phosphoserine aminotransferase"/>
    <property type="match status" value="1"/>
</dbReference>
<keyword evidence="6 12" id="KW-0808">Transferase</keyword>
<feature type="binding site" evidence="12">
    <location>
        <position position="50"/>
    </location>
    <ligand>
        <name>L-glutamate</name>
        <dbReference type="ChEBI" id="CHEBI:29985"/>
    </ligand>
</feature>
<dbReference type="FunFam" id="3.40.640.10:FF:000010">
    <property type="entry name" value="Phosphoserine aminotransferase"/>
    <property type="match status" value="1"/>
</dbReference>
<evidence type="ECO:0000256" key="6">
    <source>
        <dbReference type="ARBA" id="ARBA00022679"/>
    </source>
</evidence>
<dbReference type="NCBIfam" id="NF003764">
    <property type="entry name" value="PRK05355.1"/>
    <property type="match status" value="1"/>
</dbReference>
<dbReference type="PIRSF" id="PIRSF000525">
    <property type="entry name" value="SerC"/>
    <property type="match status" value="1"/>
</dbReference>
<dbReference type="Gene3D" id="3.40.640.10">
    <property type="entry name" value="Type I PLP-dependent aspartate aminotransferase-like (Major domain)"/>
    <property type="match status" value="1"/>
</dbReference>
<comment type="cofactor">
    <cofactor evidence="12">
        <name>pyridoxal 5'-phosphate</name>
        <dbReference type="ChEBI" id="CHEBI:597326"/>
    </cofactor>
    <text evidence="12">Binds 1 pyridoxal phosphate per subunit.</text>
</comment>
<dbReference type="GO" id="GO:0006564">
    <property type="term" value="P:L-serine biosynthetic process"/>
    <property type="evidence" value="ECO:0007669"/>
    <property type="project" value="UniProtKB-UniRule"/>
</dbReference>
<evidence type="ECO:0000256" key="10">
    <source>
        <dbReference type="ARBA" id="ARBA00047630"/>
    </source>
</evidence>
<dbReference type="PROSITE" id="PS00595">
    <property type="entry name" value="AA_TRANSFER_CLASS_5"/>
    <property type="match status" value="1"/>
</dbReference>
<comment type="caution">
    <text evidence="15">The sequence shown here is derived from an EMBL/GenBank/DDBJ whole genome shotgun (WGS) entry which is preliminary data.</text>
</comment>
<dbReference type="InterPro" id="IPR015422">
    <property type="entry name" value="PyrdxlP-dep_Trfase_small"/>
</dbReference>
<reference evidence="15 16" key="1">
    <citation type="submission" date="2006-02" db="EMBL/GenBank/DDBJ databases">
        <authorList>
            <person name="Amann R."/>
            <person name="Ferriera S."/>
            <person name="Johnson J."/>
            <person name="Kravitz S."/>
            <person name="Halpern A."/>
            <person name="Remington K."/>
            <person name="Beeson K."/>
            <person name="Tran B."/>
            <person name="Rogers Y.-H."/>
            <person name="Friedman R."/>
            <person name="Venter J.C."/>
        </authorList>
    </citation>
    <scope>NUCLEOTIDE SEQUENCE [LARGE SCALE GENOMIC DNA]</scope>
    <source>
        <strain evidence="15 16">DSM 3645</strain>
    </source>
</reference>
<dbReference type="UniPathway" id="UPA00135">
    <property type="reaction ID" value="UER00197"/>
</dbReference>
<dbReference type="EC" id="2.6.1.52" evidence="12"/>
<feature type="binding site" evidence="12">
    <location>
        <position position="160"/>
    </location>
    <ligand>
        <name>pyridoxal 5'-phosphate</name>
        <dbReference type="ChEBI" id="CHEBI:597326"/>
    </ligand>
</feature>
<evidence type="ECO:0000256" key="1">
    <source>
        <dbReference type="ARBA" id="ARBA00004915"/>
    </source>
</evidence>
<feature type="binding site" evidence="12">
    <location>
        <position position="203"/>
    </location>
    <ligand>
        <name>pyridoxal 5'-phosphate</name>
        <dbReference type="ChEBI" id="CHEBI:597326"/>
    </ligand>
</feature>
<evidence type="ECO:0000256" key="5">
    <source>
        <dbReference type="ARBA" id="ARBA00022605"/>
    </source>
</evidence>
<evidence type="ECO:0000256" key="2">
    <source>
        <dbReference type="ARBA" id="ARBA00005099"/>
    </source>
</evidence>
<dbReference type="GO" id="GO:0030170">
    <property type="term" value="F:pyridoxal phosphate binding"/>
    <property type="evidence" value="ECO:0007669"/>
    <property type="project" value="UniProtKB-UniRule"/>
</dbReference>
<dbReference type="PANTHER" id="PTHR43247:SF1">
    <property type="entry name" value="PHOSPHOSERINE AMINOTRANSFERASE"/>
    <property type="match status" value="1"/>
</dbReference>
<evidence type="ECO:0000313" key="16">
    <source>
        <dbReference type="Proteomes" id="UP000004358"/>
    </source>
</evidence>
<dbReference type="EMBL" id="AANZ01000049">
    <property type="protein sequence ID" value="EAQ76943.1"/>
    <property type="molecule type" value="Genomic_DNA"/>
</dbReference>
<evidence type="ECO:0000256" key="7">
    <source>
        <dbReference type="ARBA" id="ARBA00022898"/>
    </source>
</evidence>
<comment type="caution">
    <text evidence="12">Lacks conserved residue(s) required for the propagation of feature annotation.</text>
</comment>
<dbReference type="UniPathway" id="UPA00244">
    <property type="reaction ID" value="UER00311"/>
</dbReference>
<comment type="pathway">
    <text evidence="1 12">Cofactor biosynthesis; pyridoxine 5'-phosphate biosynthesis; pyridoxine 5'-phosphate from D-erythrose 4-phosphate: step 3/5.</text>
</comment>
<keyword evidence="8 12" id="KW-0664">Pyridoxine biosynthesis</keyword>
<name>A4A2Q5_9BACT</name>
<keyword evidence="4 12" id="KW-0032">Aminotransferase</keyword>
<dbReference type="HAMAP" id="MF_00160">
    <property type="entry name" value="SerC_aminotrans_5"/>
    <property type="match status" value="1"/>
</dbReference>
<evidence type="ECO:0000259" key="14">
    <source>
        <dbReference type="Pfam" id="PF00266"/>
    </source>
</evidence>
<comment type="catalytic activity">
    <reaction evidence="10 12">
        <text>4-(phosphooxy)-L-threonine + 2-oxoglutarate = (R)-3-hydroxy-2-oxo-4-phosphooxybutanoate + L-glutamate</text>
        <dbReference type="Rhea" id="RHEA:16573"/>
        <dbReference type="ChEBI" id="CHEBI:16810"/>
        <dbReference type="ChEBI" id="CHEBI:29985"/>
        <dbReference type="ChEBI" id="CHEBI:58452"/>
        <dbReference type="ChEBI" id="CHEBI:58538"/>
        <dbReference type="EC" id="2.6.1.52"/>
    </reaction>
</comment>